<reference evidence="1" key="3">
    <citation type="submission" date="2015-02" db="UniProtKB">
        <authorList>
            <consortium name="EnsemblProtists"/>
        </authorList>
    </citation>
    <scope>IDENTIFICATION</scope>
    <source>
        <strain evidence="1">DAOM BR144</strain>
    </source>
</reference>
<keyword evidence="2" id="KW-1185">Reference proteome</keyword>
<reference evidence="2" key="2">
    <citation type="submission" date="2010-04" db="EMBL/GenBank/DDBJ databases">
        <authorList>
            <person name="Buell R."/>
            <person name="Hamilton J."/>
            <person name="Hostetler J."/>
        </authorList>
    </citation>
    <scope>NUCLEOTIDE SEQUENCE [LARGE SCALE GENOMIC DNA]</scope>
    <source>
        <strain evidence="2">DAOM:BR144</strain>
    </source>
</reference>
<organism evidence="1 2">
    <name type="scientific">Globisporangium ultimum (strain ATCC 200006 / CBS 805.95 / DAOM BR144)</name>
    <name type="common">Pythium ultimum</name>
    <dbReference type="NCBI Taxonomy" id="431595"/>
    <lineage>
        <taxon>Eukaryota</taxon>
        <taxon>Sar</taxon>
        <taxon>Stramenopiles</taxon>
        <taxon>Oomycota</taxon>
        <taxon>Peronosporomycetes</taxon>
        <taxon>Pythiales</taxon>
        <taxon>Pythiaceae</taxon>
        <taxon>Globisporangium</taxon>
    </lineage>
</organism>
<dbReference type="EnsemblProtists" id="PYU1_T005163">
    <property type="protein sequence ID" value="PYU1_T005163"/>
    <property type="gene ID" value="PYU1_G005152"/>
</dbReference>
<dbReference type="Proteomes" id="UP000019132">
    <property type="component" value="Unassembled WGS sequence"/>
</dbReference>
<proteinExistence type="predicted"/>
<dbReference type="InParanoid" id="K3WJM1"/>
<protein>
    <submittedName>
        <fullName evidence="1">Uncharacterized protein</fullName>
    </submittedName>
</protein>
<evidence type="ECO:0000313" key="1">
    <source>
        <dbReference type="EnsemblProtists" id="PYU1_T005163"/>
    </source>
</evidence>
<evidence type="ECO:0000313" key="2">
    <source>
        <dbReference type="Proteomes" id="UP000019132"/>
    </source>
</evidence>
<dbReference type="AlphaFoldDB" id="K3WJM1"/>
<dbReference type="eggNOG" id="ENOG502SP3D">
    <property type="taxonomic scope" value="Eukaryota"/>
</dbReference>
<sequence length="157" mass="18689">MTLVERFKELYSAWQQARVCEIFHAIEKKAARVCAGENVHRPWNADAWPLFCHQTFTNYKKTRHETDALCEKTADSPAFWEGFVDYIASATCKQYYDFVRAAGKHECGTNVEDAACVHMFEWYERKQREVEMDCFELHSAKLFYKGFYRWKGRQQHH</sequence>
<dbReference type="VEuPathDB" id="FungiDB:PYU1_G005152"/>
<accession>K3WJM1</accession>
<name>K3WJM1_GLOUD</name>
<reference evidence="2" key="1">
    <citation type="journal article" date="2010" name="Genome Biol.">
        <title>Genome sequence of the necrotrophic plant pathogen Pythium ultimum reveals original pathogenicity mechanisms and effector repertoire.</title>
        <authorList>
            <person name="Levesque C.A."/>
            <person name="Brouwer H."/>
            <person name="Cano L."/>
            <person name="Hamilton J.P."/>
            <person name="Holt C."/>
            <person name="Huitema E."/>
            <person name="Raffaele S."/>
            <person name="Robideau G.P."/>
            <person name="Thines M."/>
            <person name="Win J."/>
            <person name="Zerillo M.M."/>
            <person name="Beakes G.W."/>
            <person name="Boore J.L."/>
            <person name="Busam D."/>
            <person name="Dumas B."/>
            <person name="Ferriera S."/>
            <person name="Fuerstenberg S.I."/>
            <person name="Gachon C.M."/>
            <person name="Gaulin E."/>
            <person name="Govers F."/>
            <person name="Grenville-Briggs L."/>
            <person name="Horner N."/>
            <person name="Hostetler J."/>
            <person name="Jiang R.H."/>
            <person name="Johnson J."/>
            <person name="Krajaejun T."/>
            <person name="Lin H."/>
            <person name="Meijer H.J."/>
            <person name="Moore B."/>
            <person name="Morris P."/>
            <person name="Phuntmart V."/>
            <person name="Puiu D."/>
            <person name="Shetty J."/>
            <person name="Stajich J.E."/>
            <person name="Tripathy S."/>
            <person name="Wawra S."/>
            <person name="van West P."/>
            <person name="Whitty B.R."/>
            <person name="Coutinho P.M."/>
            <person name="Henrissat B."/>
            <person name="Martin F."/>
            <person name="Thomas P.D."/>
            <person name="Tyler B.M."/>
            <person name="De Vries R.P."/>
            <person name="Kamoun S."/>
            <person name="Yandell M."/>
            <person name="Tisserat N."/>
            <person name="Buell C.R."/>
        </authorList>
    </citation>
    <scope>NUCLEOTIDE SEQUENCE</scope>
    <source>
        <strain evidence="2">DAOM:BR144</strain>
    </source>
</reference>
<dbReference type="EMBL" id="GL376564">
    <property type="status" value="NOT_ANNOTATED_CDS"/>
    <property type="molecule type" value="Genomic_DNA"/>
</dbReference>
<dbReference type="HOGENOM" id="CLU_1681459_0_0_1"/>